<evidence type="ECO:0000313" key="1">
    <source>
        <dbReference type="EMBL" id="KAG0413022.1"/>
    </source>
</evidence>
<organism evidence="1 2">
    <name type="scientific">Ixodes persulcatus</name>
    <name type="common">Taiga tick</name>
    <dbReference type="NCBI Taxonomy" id="34615"/>
    <lineage>
        <taxon>Eukaryota</taxon>
        <taxon>Metazoa</taxon>
        <taxon>Ecdysozoa</taxon>
        <taxon>Arthropoda</taxon>
        <taxon>Chelicerata</taxon>
        <taxon>Arachnida</taxon>
        <taxon>Acari</taxon>
        <taxon>Parasitiformes</taxon>
        <taxon>Ixodida</taxon>
        <taxon>Ixodoidea</taxon>
        <taxon>Ixodidae</taxon>
        <taxon>Ixodinae</taxon>
        <taxon>Ixodes</taxon>
    </lineage>
</organism>
<name>A0AC60P118_IXOPE</name>
<keyword evidence="2" id="KW-1185">Reference proteome</keyword>
<gene>
    <name evidence="1" type="ORF">HPB47_009835</name>
</gene>
<accession>A0AC60P118</accession>
<comment type="caution">
    <text evidence="1">The sequence shown here is derived from an EMBL/GenBank/DDBJ whole genome shotgun (WGS) entry which is preliminary data.</text>
</comment>
<reference evidence="1 2" key="1">
    <citation type="journal article" date="2020" name="Cell">
        <title>Large-Scale Comparative Analyses of Tick Genomes Elucidate Their Genetic Diversity and Vector Capacities.</title>
        <authorList>
            <consortium name="Tick Genome and Microbiome Consortium (TIGMIC)"/>
            <person name="Jia N."/>
            <person name="Wang J."/>
            <person name="Shi W."/>
            <person name="Du L."/>
            <person name="Sun Y."/>
            <person name="Zhan W."/>
            <person name="Jiang J.F."/>
            <person name="Wang Q."/>
            <person name="Zhang B."/>
            <person name="Ji P."/>
            <person name="Bell-Sakyi L."/>
            <person name="Cui X.M."/>
            <person name="Yuan T.T."/>
            <person name="Jiang B.G."/>
            <person name="Yang W.F."/>
            <person name="Lam T.T."/>
            <person name="Chang Q.C."/>
            <person name="Ding S.J."/>
            <person name="Wang X.J."/>
            <person name="Zhu J.G."/>
            <person name="Ruan X.D."/>
            <person name="Zhao L."/>
            <person name="Wei J.T."/>
            <person name="Ye R.Z."/>
            <person name="Que T.C."/>
            <person name="Du C.H."/>
            <person name="Zhou Y.H."/>
            <person name="Cheng J.X."/>
            <person name="Dai P.F."/>
            <person name="Guo W.B."/>
            <person name="Han X.H."/>
            <person name="Huang E.J."/>
            <person name="Li L.F."/>
            <person name="Wei W."/>
            <person name="Gao Y.C."/>
            <person name="Liu J.Z."/>
            <person name="Shao H.Z."/>
            <person name="Wang X."/>
            <person name="Wang C.C."/>
            <person name="Yang T.C."/>
            <person name="Huo Q.B."/>
            <person name="Li W."/>
            <person name="Chen H.Y."/>
            <person name="Chen S.E."/>
            <person name="Zhou L.G."/>
            <person name="Ni X.B."/>
            <person name="Tian J.H."/>
            <person name="Sheng Y."/>
            <person name="Liu T."/>
            <person name="Pan Y.S."/>
            <person name="Xia L.Y."/>
            <person name="Li J."/>
            <person name="Zhao F."/>
            <person name="Cao W.C."/>
        </authorList>
    </citation>
    <scope>NUCLEOTIDE SEQUENCE [LARGE SCALE GENOMIC DNA]</scope>
    <source>
        <strain evidence="1">Iper-2018</strain>
    </source>
</reference>
<protein>
    <submittedName>
        <fullName evidence="1">Uncharacterized protein</fullName>
    </submittedName>
</protein>
<evidence type="ECO:0000313" key="2">
    <source>
        <dbReference type="Proteomes" id="UP000805193"/>
    </source>
</evidence>
<dbReference type="EMBL" id="JABSTQ010011299">
    <property type="protein sequence ID" value="KAG0413022.1"/>
    <property type="molecule type" value="Genomic_DNA"/>
</dbReference>
<proteinExistence type="predicted"/>
<sequence>MVLKQYRTAITIAVIGAMSCIGAVLFSLTVSRQRQASSSSSASPPPPPSCNSTPCLLEAEYLKDRLSSGAPCSSFYDWVCSSGWTTEAIPEKRLFAASAQGSLVTRLNATLHGFPPLAESLLRGCCTGHYALLGLDLFRACEGSTRPATWEQLSRILRRVGLSGWPLPIAALQDRTPWDLAGLVDLHLGVFPLVRVSLRRFFGRVTLQLDRRPLPLRLHQLTVPLQDLRSYADIVEKALSLLPVPEQGRQNDSQRVDDEHWRSAAIAIVELEQALERTVPRDSFVRGPRLIRVRDLPRSRHWNWAEYMAAVRDDSSLLADPRREVLVHDPEMLAFSTELLANASATALFNYLGYRVLVHLAPLLPDEAAFLLPLSPVPQGAPLRLAGCLRLVSQIHPFSFRFFAGLDLGTNETIASQLHYVVPAESKGRAAQIFAEARSATARLVEALPWKDPKQKLQRASAVFRVRLDRGGISDSAHRGLKANVSRSRGIWPAPAGFLDAFLHAQSANAYWLASGPDDGLDSRHQDDPFSLEADYFEDPNVVHVSPALSAALDTAVDGLEPLWQAKVSTPLVNALLRAVLPDEPERLLRLHGRDRCLARQYNATLYDRHLLDRFRETLALRPLLEVFLRSILVGSSESVADLWVNVGKRWLSGEQLFFVHWALAQCEEPQRQRRMRHFKETPTKLRINVPLANLDRFQEAWRCPKGSAMRPWRICSFVA</sequence>
<dbReference type="Proteomes" id="UP000805193">
    <property type="component" value="Unassembled WGS sequence"/>
</dbReference>